<name>A0A3N0E8M1_9ACTN</name>
<feature type="transmembrane region" description="Helical" evidence="1">
    <location>
        <begin position="120"/>
        <end position="142"/>
    </location>
</feature>
<gene>
    <name evidence="2" type="ORF">EFW17_13160</name>
</gene>
<evidence type="ECO:0000313" key="3">
    <source>
        <dbReference type="Proteomes" id="UP000269198"/>
    </source>
</evidence>
<accession>A0A3N0E8M1</accession>
<dbReference type="EMBL" id="RJMB01000012">
    <property type="protein sequence ID" value="RNL84174.1"/>
    <property type="molecule type" value="Genomic_DNA"/>
</dbReference>
<reference evidence="2 3" key="1">
    <citation type="submission" date="2018-11" db="EMBL/GenBank/DDBJ databases">
        <title>The genome draft of YIM 96095.</title>
        <authorList>
            <person name="Tang S.-K."/>
            <person name="Chunyu W.-X."/>
            <person name="Feng Y.-Z."/>
        </authorList>
    </citation>
    <scope>NUCLEOTIDE SEQUENCE [LARGE SCALE GENOMIC DNA]</scope>
    <source>
        <strain evidence="2 3">YIM 96095</strain>
    </source>
</reference>
<sequence length="188" mass="18986">MSYETEVLLCFAAGALSGVAVPLLRLVPGLRHTADVGPVSYFALGASVLPIGWTLSLFERGIGVDLLPVLAAAVGLSLSALLIAWGKVLFTRRDRYGDLLTGAAVGTVTGLVPLPTAFVAMVGAPLAGAVSAFVAGVVAVEVRRSCRCGALGTGLGVLVGFLVGAIALLVTLPLTTLVLLSLSHGVQP</sequence>
<keyword evidence="1" id="KW-0472">Membrane</keyword>
<organism evidence="2 3">
    <name type="scientific">Halostreptopolyspora alba</name>
    <dbReference type="NCBI Taxonomy" id="2487137"/>
    <lineage>
        <taxon>Bacteria</taxon>
        <taxon>Bacillati</taxon>
        <taxon>Actinomycetota</taxon>
        <taxon>Actinomycetes</taxon>
        <taxon>Streptosporangiales</taxon>
        <taxon>Nocardiopsidaceae</taxon>
        <taxon>Halostreptopolyspora</taxon>
    </lineage>
</organism>
<feature type="transmembrane region" description="Helical" evidence="1">
    <location>
        <begin position="39"/>
        <end position="58"/>
    </location>
</feature>
<feature type="transmembrane region" description="Helical" evidence="1">
    <location>
        <begin position="154"/>
        <end position="182"/>
    </location>
</feature>
<evidence type="ECO:0000313" key="2">
    <source>
        <dbReference type="EMBL" id="RNL84174.1"/>
    </source>
</evidence>
<keyword evidence="1" id="KW-0812">Transmembrane</keyword>
<keyword evidence="1" id="KW-1133">Transmembrane helix</keyword>
<dbReference type="RefSeq" id="WP_123201667.1">
    <property type="nucleotide sequence ID" value="NZ_RJMB01000012.1"/>
</dbReference>
<protein>
    <submittedName>
        <fullName evidence="2">Uncharacterized protein</fullName>
    </submittedName>
</protein>
<proteinExistence type="predicted"/>
<dbReference type="Proteomes" id="UP000269198">
    <property type="component" value="Unassembled WGS sequence"/>
</dbReference>
<evidence type="ECO:0000256" key="1">
    <source>
        <dbReference type="SAM" id="Phobius"/>
    </source>
</evidence>
<comment type="caution">
    <text evidence="2">The sequence shown here is derived from an EMBL/GenBank/DDBJ whole genome shotgun (WGS) entry which is preliminary data.</text>
</comment>
<feature type="transmembrane region" description="Helical" evidence="1">
    <location>
        <begin position="6"/>
        <end position="27"/>
    </location>
</feature>
<feature type="transmembrane region" description="Helical" evidence="1">
    <location>
        <begin position="64"/>
        <end position="84"/>
    </location>
</feature>
<keyword evidence="3" id="KW-1185">Reference proteome</keyword>
<dbReference type="AlphaFoldDB" id="A0A3N0E8M1"/>